<sequence length="124" mass="14251">MFILIKNVSEHLLTEQRNSLKRQAINTVRSSNADPSTANPGMFQLDIVLKKGRNLAIRDRGGTSDPYVKFKISGKEVFRSRTIHKNLNPVWDEKATLLIENLREPLYVKVSERLAGMLLWHHID</sequence>
<keyword evidence="5" id="KW-0472">Membrane</keyword>
<dbReference type="SMART" id="SM00239">
    <property type="entry name" value="C2"/>
    <property type="match status" value="1"/>
</dbReference>
<proteinExistence type="inferred from homology"/>
<dbReference type="Gene3D" id="2.60.40.150">
    <property type="entry name" value="C2 domain"/>
    <property type="match status" value="1"/>
</dbReference>
<accession>A0AAD8GLK4</accession>
<dbReference type="Proteomes" id="UP001230051">
    <property type="component" value="Unassembled WGS sequence"/>
</dbReference>
<comment type="caution">
    <text evidence="5">The sequence shown here is derived from an EMBL/GenBank/DDBJ whole genome shotgun (WGS) entry which is preliminary data.</text>
</comment>
<evidence type="ECO:0000256" key="1">
    <source>
        <dbReference type="ARBA" id="ARBA00007923"/>
    </source>
</evidence>
<comment type="similarity">
    <text evidence="1">Belongs to the MCTP family.</text>
</comment>
<gene>
    <name evidence="5" type="primary">MCTP1</name>
    <name evidence="5" type="ORF">AOXY_G1460</name>
</gene>
<dbReference type="EMBL" id="JAGXEW010000001">
    <property type="protein sequence ID" value="KAK1176554.1"/>
    <property type="molecule type" value="Genomic_DNA"/>
</dbReference>
<keyword evidence="2" id="KW-0479">Metal-binding</keyword>
<evidence type="ECO:0000256" key="2">
    <source>
        <dbReference type="ARBA" id="ARBA00022723"/>
    </source>
</evidence>
<reference evidence="5" key="1">
    <citation type="submission" date="2022-02" db="EMBL/GenBank/DDBJ databases">
        <title>Atlantic sturgeon de novo genome assembly.</title>
        <authorList>
            <person name="Stock M."/>
            <person name="Klopp C."/>
            <person name="Guiguen Y."/>
            <person name="Cabau C."/>
            <person name="Parinello H."/>
            <person name="Santidrian Yebra-Pimentel E."/>
            <person name="Kuhl H."/>
            <person name="Dirks R.P."/>
            <person name="Guessner J."/>
            <person name="Wuertz S."/>
            <person name="Du K."/>
            <person name="Schartl M."/>
        </authorList>
    </citation>
    <scope>NUCLEOTIDE SEQUENCE</scope>
    <source>
        <strain evidence="5">STURGEONOMICS-FGT-2020</strain>
        <tissue evidence="5">Whole blood</tissue>
    </source>
</reference>
<protein>
    <submittedName>
        <fullName evidence="5">Multiple C2 and transmembrane domain-containing protein 1-like isoform X7</fullName>
    </submittedName>
</protein>
<name>A0AAD8GLK4_ACIOX</name>
<organism evidence="5 6">
    <name type="scientific">Acipenser oxyrinchus oxyrinchus</name>
    <dbReference type="NCBI Taxonomy" id="40147"/>
    <lineage>
        <taxon>Eukaryota</taxon>
        <taxon>Metazoa</taxon>
        <taxon>Chordata</taxon>
        <taxon>Craniata</taxon>
        <taxon>Vertebrata</taxon>
        <taxon>Euteleostomi</taxon>
        <taxon>Actinopterygii</taxon>
        <taxon>Chondrostei</taxon>
        <taxon>Acipenseriformes</taxon>
        <taxon>Acipenseridae</taxon>
        <taxon>Acipenser</taxon>
    </lineage>
</organism>
<dbReference type="PROSITE" id="PS50004">
    <property type="entry name" value="C2"/>
    <property type="match status" value="1"/>
</dbReference>
<evidence type="ECO:0000313" key="5">
    <source>
        <dbReference type="EMBL" id="KAK1176554.1"/>
    </source>
</evidence>
<dbReference type="PANTHER" id="PTHR45911:SF3">
    <property type="entry name" value="DYSFERLIN-RELATED"/>
    <property type="match status" value="1"/>
</dbReference>
<dbReference type="AlphaFoldDB" id="A0AAD8GLK4"/>
<keyword evidence="5" id="KW-0812">Transmembrane</keyword>
<dbReference type="Pfam" id="PF00168">
    <property type="entry name" value="C2"/>
    <property type="match status" value="1"/>
</dbReference>
<dbReference type="InterPro" id="IPR000008">
    <property type="entry name" value="C2_dom"/>
</dbReference>
<dbReference type="SUPFAM" id="SSF49562">
    <property type="entry name" value="C2 domain (Calcium/lipid-binding domain, CaLB)"/>
    <property type="match status" value="1"/>
</dbReference>
<evidence type="ECO:0000259" key="4">
    <source>
        <dbReference type="PROSITE" id="PS50004"/>
    </source>
</evidence>
<keyword evidence="6" id="KW-1185">Reference proteome</keyword>
<evidence type="ECO:0000256" key="3">
    <source>
        <dbReference type="ARBA" id="ARBA00022837"/>
    </source>
</evidence>
<dbReference type="GO" id="GO:0005509">
    <property type="term" value="F:calcium ion binding"/>
    <property type="evidence" value="ECO:0007669"/>
    <property type="project" value="TreeGrafter"/>
</dbReference>
<dbReference type="GO" id="GO:0030672">
    <property type="term" value="C:synaptic vesicle membrane"/>
    <property type="evidence" value="ECO:0007669"/>
    <property type="project" value="TreeGrafter"/>
</dbReference>
<dbReference type="PANTHER" id="PTHR45911">
    <property type="entry name" value="C2 DOMAIN-CONTAINING PROTEIN"/>
    <property type="match status" value="1"/>
</dbReference>
<keyword evidence="3" id="KW-0106">Calcium</keyword>
<dbReference type="GO" id="GO:0046928">
    <property type="term" value="P:regulation of neurotransmitter secretion"/>
    <property type="evidence" value="ECO:0007669"/>
    <property type="project" value="TreeGrafter"/>
</dbReference>
<dbReference type="InterPro" id="IPR035892">
    <property type="entry name" value="C2_domain_sf"/>
</dbReference>
<evidence type="ECO:0000313" key="6">
    <source>
        <dbReference type="Proteomes" id="UP001230051"/>
    </source>
</evidence>
<feature type="domain" description="C2" evidence="4">
    <location>
        <begin position="23"/>
        <end position="124"/>
    </location>
</feature>